<accession>A0A7W8FVW0</accession>
<dbReference type="AlphaFoldDB" id="A0A7W8FVW0"/>
<reference evidence="2 3" key="1">
    <citation type="submission" date="2020-08" db="EMBL/GenBank/DDBJ databases">
        <title>Genomic Encyclopedia of Type Strains, Phase IV (KMG-IV): sequencing the most valuable type-strain genomes for metagenomic binning, comparative biology and taxonomic classification.</title>
        <authorList>
            <person name="Goeker M."/>
        </authorList>
    </citation>
    <scope>NUCLEOTIDE SEQUENCE [LARGE SCALE GENOMIC DNA]</scope>
    <source>
        <strain evidence="2 3">DSM 26963</strain>
    </source>
</reference>
<dbReference type="Proteomes" id="UP000521313">
    <property type="component" value="Unassembled WGS sequence"/>
</dbReference>
<evidence type="ECO:0000313" key="2">
    <source>
        <dbReference type="EMBL" id="MBB5184014.1"/>
    </source>
</evidence>
<feature type="coiled-coil region" evidence="1">
    <location>
        <begin position="18"/>
        <end position="45"/>
    </location>
</feature>
<dbReference type="RefSeq" id="WP_221247945.1">
    <property type="nucleotide sequence ID" value="NZ_JACHHD010000001.1"/>
</dbReference>
<name>A0A7W8FVW0_9FIRM</name>
<evidence type="ECO:0000256" key="1">
    <source>
        <dbReference type="SAM" id="Coils"/>
    </source>
</evidence>
<organism evidence="2 3">
    <name type="scientific">Faecalicoccus acidiformans</name>
    <dbReference type="NCBI Taxonomy" id="915173"/>
    <lineage>
        <taxon>Bacteria</taxon>
        <taxon>Bacillati</taxon>
        <taxon>Bacillota</taxon>
        <taxon>Erysipelotrichia</taxon>
        <taxon>Erysipelotrichales</taxon>
        <taxon>Erysipelotrichaceae</taxon>
        <taxon>Faecalicoccus</taxon>
    </lineage>
</organism>
<comment type="caution">
    <text evidence="2">The sequence shown here is derived from an EMBL/GenBank/DDBJ whole genome shotgun (WGS) entry which is preliminary data.</text>
</comment>
<sequence length="219" mass="25516">MMISPEGYYEVSLKGKSKAEILKEIRSLKREINQLKRYMEEHSLEPEEMFPTRLTRLKCNREYLVRAIQAYVGAGGIYKPTKAEQKDQAFNESLRDMKRFVFDYGGYFGGYEKRTYTVTGEKVLFDLEHSLYLKPSNLPIYEPFTKDEFIEGIAALHIGEWKRSYVDPMILDGTQWSVDIEYEGDHKSVHIDGSNAFPYNFDDLLEFLGVNEEGDEDEV</sequence>
<evidence type="ECO:0000313" key="3">
    <source>
        <dbReference type="Proteomes" id="UP000521313"/>
    </source>
</evidence>
<protein>
    <submittedName>
        <fullName evidence="2">Uncharacterized protein</fullName>
    </submittedName>
</protein>
<keyword evidence="1" id="KW-0175">Coiled coil</keyword>
<gene>
    <name evidence="2" type="ORF">HNQ43_000047</name>
</gene>
<proteinExistence type="predicted"/>
<dbReference type="EMBL" id="JACHHD010000001">
    <property type="protein sequence ID" value="MBB5184014.1"/>
    <property type="molecule type" value="Genomic_DNA"/>
</dbReference>